<keyword evidence="4" id="KW-0808">Transferase</keyword>
<gene>
    <name evidence="4" type="ORF">GCM10010977_31110</name>
</gene>
<feature type="domain" description="Acyltransferase 3" evidence="3">
    <location>
        <begin position="34"/>
        <end position="376"/>
    </location>
</feature>
<evidence type="ECO:0000259" key="3">
    <source>
        <dbReference type="Pfam" id="PF01757"/>
    </source>
</evidence>
<feature type="transmembrane region" description="Helical" evidence="2">
    <location>
        <begin position="122"/>
        <end position="141"/>
    </location>
</feature>
<evidence type="ECO:0000313" key="5">
    <source>
        <dbReference type="Proteomes" id="UP000642509"/>
    </source>
</evidence>
<proteinExistence type="predicted"/>
<feature type="transmembrane region" description="Helical" evidence="2">
    <location>
        <begin position="275"/>
        <end position="296"/>
    </location>
</feature>
<feature type="transmembrane region" description="Helical" evidence="2">
    <location>
        <begin position="317"/>
        <end position="339"/>
    </location>
</feature>
<dbReference type="EMBL" id="BMLQ01000012">
    <property type="protein sequence ID" value="GGO49382.1"/>
    <property type="molecule type" value="Genomic_DNA"/>
</dbReference>
<dbReference type="InterPro" id="IPR002656">
    <property type="entry name" value="Acyl_transf_3_dom"/>
</dbReference>
<feature type="region of interest" description="Disordered" evidence="1">
    <location>
        <begin position="1"/>
        <end position="24"/>
    </location>
</feature>
<feature type="transmembrane region" description="Helical" evidence="2">
    <location>
        <begin position="161"/>
        <end position="179"/>
    </location>
</feature>
<feature type="transmembrane region" description="Helical" evidence="2">
    <location>
        <begin position="359"/>
        <end position="378"/>
    </location>
</feature>
<dbReference type="Pfam" id="PF01757">
    <property type="entry name" value="Acyl_transf_3"/>
    <property type="match status" value="1"/>
</dbReference>
<feature type="transmembrane region" description="Helical" evidence="2">
    <location>
        <begin position="79"/>
        <end position="101"/>
    </location>
</feature>
<dbReference type="RefSeq" id="WP_229672783.1">
    <property type="nucleotide sequence ID" value="NZ_BAAAOU010000014.1"/>
</dbReference>
<name>A0ABQ2MCI7_9MICC</name>
<feature type="transmembrane region" description="Helical" evidence="2">
    <location>
        <begin position="211"/>
        <end position="231"/>
    </location>
</feature>
<accession>A0ABQ2MCI7</accession>
<comment type="caution">
    <text evidence="4">The sequence shown here is derived from an EMBL/GenBank/DDBJ whole genome shotgun (WGS) entry which is preliminary data.</text>
</comment>
<keyword evidence="2" id="KW-1133">Transmembrane helix</keyword>
<reference evidence="5" key="1">
    <citation type="journal article" date="2019" name="Int. J. Syst. Evol. Microbiol.">
        <title>The Global Catalogue of Microorganisms (GCM) 10K type strain sequencing project: providing services to taxonomists for standard genome sequencing and annotation.</title>
        <authorList>
            <consortium name="The Broad Institute Genomics Platform"/>
            <consortium name="The Broad Institute Genome Sequencing Center for Infectious Disease"/>
            <person name="Wu L."/>
            <person name="Ma J."/>
        </authorList>
    </citation>
    <scope>NUCLEOTIDE SEQUENCE [LARGE SCALE GENOMIC DNA]</scope>
    <source>
        <strain evidence="5">CGMCC 1.7064</strain>
    </source>
</reference>
<evidence type="ECO:0000256" key="1">
    <source>
        <dbReference type="SAM" id="MobiDB-lite"/>
    </source>
</evidence>
<keyword evidence="2" id="KW-0812">Transmembrane</keyword>
<feature type="transmembrane region" description="Helical" evidence="2">
    <location>
        <begin position="390"/>
        <end position="408"/>
    </location>
</feature>
<keyword evidence="5" id="KW-1185">Reference proteome</keyword>
<protein>
    <submittedName>
        <fullName evidence="4">Acyltransferase</fullName>
    </submittedName>
</protein>
<dbReference type="Proteomes" id="UP000642509">
    <property type="component" value="Unassembled WGS sequence"/>
</dbReference>
<feature type="transmembrane region" description="Helical" evidence="2">
    <location>
        <begin position="38"/>
        <end position="59"/>
    </location>
</feature>
<keyword evidence="4" id="KW-0012">Acyltransferase</keyword>
<keyword evidence="2" id="KW-0472">Membrane</keyword>
<feature type="transmembrane region" description="Helical" evidence="2">
    <location>
        <begin position="243"/>
        <end position="263"/>
    </location>
</feature>
<evidence type="ECO:0000256" key="2">
    <source>
        <dbReference type="SAM" id="Phobius"/>
    </source>
</evidence>
<organism evidence="4 5">
    <name type="scientific">Citricoccus zhacaiensis</name>
    <dbReference type="NCBI Taxonomy" id="489142"/>
    <lineage>
        <taxon>Bacteria</taxon>
        <taxon>Bacillati</taxon>
        <taxon>Actinomycetota</taxon>
        <taxon>Actinomycetes</taxon>
        <taxon>Micrococcales</taxon>
        <taxon>Micrococcaceae</taxon>
        <taxon>Citricoccus</taxon>
    </lineage>
</organism>
<dbReference type="GO" id="GO:0016746">
    <property type="term" value="F:acyltransferase activity"/>
    <property type="evidence" value="ECO:0007669"/>
    <property type="project" value="UniProtKB-KW"/>
</dbReference>
<evidence type="ECO:0000313" key="4">
    <source>
        <dbReference type="EMBL" id="GGO49382.1"/>
    </source>
</evidence>
<feature type="transmembrane region" description="Helical" evidence="2">
    <location>
        <begin position="186"/>
        <end position="205"/>
    </location>
</feature>
<feature type="compositionally biased region" description="Polar residues" evidence="1">
    <location>
        <begin position="1"/>
        <end position="15"/>
    </location>
</feature>
<sequence>MNLTKDLIPQTTRVQPSRHHGHLGGAPLAAGRDTGIDLVRAFCVVVVVLLHALMAGVTVGGAGPEFVNAAEGTAWFTPLTWAVQVMPLFFVVGGFTGSIAFRRLRERGGTSVDFLAGRVHRLLLPAVFTIGAAGLGLAMLADGGVSAELVQTAGFRFGQPLWFLGAFLLCQALVPALSAAHDRAPLGSVLGLTAAAVVVDVLRIATGLEGIGFLNLAFVWLTLQQLGFFLADGRLDTLDRRTRAIAGLGAVALLAGSFLMGLFSPDLIENLNPPTLALLLVGVAQTALLSLVRPTLTRLSTRPRIEAAIGFVTARTMTIYLWHMPVLLAMAGATALLAMDTGLALPEPSSAAWWLTRPLWLGTAAALTTAAAWALAAGEQRRMPPPTTSVFRVAQAVLAGLAGVALLLVAGTTVFTATAAVGLFVVALRRIRR</sequence>